<evidence type="ECO:0000313" key="2">
    <source>
        <dbReference type="Proteomes" id="UP001299068"/>
    </source>
</evidence>
<reference evidence="1 2" key="1">
    <citation type="journal article" date="2021" name="Cell Host Microbe">
        <title>in vivo commensal control of Clostridioides difficile virulence.</title>
        <authorList>
            <person name="Girinathan B.P."/>
            <person name="Dibenedetto N."/>
            <person name="Worley J.N."/>
            <person name="Peltier J."/>
            <person name="Arrieta-Ortiz M.L."/>
            <person name="Rupa Christinal Immanuel S."/>
            <person name="Lavin R."/>
            <person name="Delaney M.L."/>
            <person name="Cummins C."/>
            <person name="Hoffmann M."/>
            <person name="Luo Y."/>
            <person name="Gonzalez-Escalona N."/>
            <person name="Allard M."/>
            <person name="Onderdonk A.B."/>
            <person name="Gerber G.K."/>
            <person name="Sonenshein A.L."/>
            <person name="Baliga N."/>
            <person name="Dupuy B."/>
            <person name="Bry L."/>
        </authorList>
    </citation>
    <scope>NUCLEOTIDE SEQUENCE [LARGE SCALE GENOMIC DNA]</scope>
    <source>
        <strain evidence="1 2">DSM 599</strain>
    </source>
</reference>
<dbReference type="RefSeq" id="WP_204595430.1">
    <property type="nucleotide sequence ID" value="NZ_JAFBDA010000012.1"/>
</dbReference>
<keyword evidence="2" id="KW-1185">Reference proteome</keyword>
<dbReference type="Pfam" id="PF12788">
    <property type="entry name" value="YmaF"/>
    <property type="match status" value="1"/>
</dbReference>
<evidence type="ECO:0000313" key="1">
    <source>
        <dbReference type="EMBL" id="MBY0754270.1"/>
    </source>
</evidence>
<sequence>MRSHCDDDSQRHVHEFLGSVRLAELGSDDVHNHRFAGVSGQAIRKGDSHVHKICTRTDFFDHFHFIEVCTGPAIPVGDGRHVHFVYGVTSCNDGHRHEFIFATLIEAPIFVEC</sequence>
<comment type="caution">
    <text evidence="1">The sequence shown here is derived from an EMBL/GenBank/DDBJ whole genome shotgun (WGS) entry which is preliminary data.</text>
</comment>
<accession>A0ABS7KTX4</accession>
<protein>
    <submittedName>
        <fullName evidence="1">YmaF family protein</fullName>
    </submittedName>
</protein>
<name>A0ABS7KTX4_CLOSR</name>
<proteinExistence type="predicted"/>
<dbReference type="Proteomes" id="UP001299068">
    <property type="component" value="Unassembled WGS sequence"/>
</dbReference>
<dbReference type="EMBL" id="JAIKTU010000002">
    <property type="protein sequence ID" value="MBY0754270.1"/>
    <property type="molecule type" value="Genomic_DNA"/>
</dbReference>
<organism evidence="1 2">
    <name type="scientific">Clostridium sardiniense</name>
    <name type="common">Clostridium absonum</name>
    <dbReference type="NCBI Taxonomy" id="29369"/>
    <lineage>
        <taxon>Bacteria</taxon>
        <taxon>Bacillati</taxon>
        <taxon>Bacillota</taxon>
        <taxon>Clostridia</taxon>
        <taxon>Eubacteriales</taxon>
        <taxon>Clostridiaceae</taxon>
        <taxon>Clostridium</taxon>
    </lineage>
</organism>
<gene>
    <name evidence="1" type="ORF">K5V21_02265</name>
</gene>
<dbReference type="InterPro" id="IPR024307">
    <property type="entry name" value="YmaF"/>
</dbReference>